<evidence type="ECO:0000313" key="2">
    <source>
        <dbReference type="EMBL" id="KAH1091490.1"/>
    </source>
</evidence>
<protein>
    <submittedName>
        <fullName evidence="2">Uncharacterized protein</fullName>
    </submittedName>
</protein>
<dbReference type="OrthoDB" id="10474408at2759"/>
<dbReference type="Proteomes" id="UP000828251">
    <property type="component" value="Unassembled WGS sequence"/>
</dbReference>
<feature type="compositionally biased region" description="Basic and acidic residues" evidence="1">
    <location>
        <begin position="21"/>
        <end position="34"/>
    </location>
</feature>
<feature type="region of interest" description="Disordered" evidence="1">
    <location>
        <begin position="1"/>
        <end position="36"/>
    </location>
</feature>
<organism evidence="2 3">
    <name type="scientific">Gossypium stocksii</name>
    <dbReference type="NCBI Taxonomy" id="47602"/>
    <lineage>
        <taxon>Eukaryota</taxon>
        <taxon>Viridiplantae</taxon>
        <taxon>Streptophyta</taxon>
        <taxon>Embryophyta</taxon>
        <taxon>Tracheophyta</taxon>
        <taxon>Spermatophyta</taxon>
        <taxon>Magnoliopsida</taxon>
        <taxon>eudicotyledons</taxon>
        <taxon>Gunneridae</taxon>
        <taxon>Pentapetalae</taxon>
        <taxon>rosids</taxon>
        <taxon>malvids</taxon>
        <taxon>Malvales</taxon>
        <taxon>Malvaceae</taxon>
        <taxon>Malvoideae</taxon>
        <taxon>Gossypium</taxon>
    </lineage>
</organism>
<evidence type="ECO:0000256" key="1">
    <source>
        <dbReference type="SAM" id="MobiDB-lite"/>
    </source>
</evidence>
<feature type="compositionally biased region" description="Basic and acidic residues" evidence="1">
    <location>
        <begin position="1"/>
        <end position="11"/>
    </location>
</feature>
<proteinExistence type="predicted"/>
<accession>A0A9D3VRL8</accession>
<evidence type="ECO:0000313" key="3">
    <source>
        <dbReference type="Proteomes" id="UP000828251"/>
    </source>
</evidence>
<reference evidence="2 3" key="1">
    <citation type="journal article" date="2021" name="Plant Biotechnol. J.">
        <title>Multi-omics assisted identification of the key and species-specific regulatory components of drought-tolerant mechanisms in Gossypium stocksii.</title>
        <authorList>
            <person name="Yu D."/>
            <person name="Ke L."/>
            <person name="Zhang D."/>
            <person name="Wu Y."/>
            <person name="Sun Y."/>
            <person name="Mei J."/>
            <person name="Sun J."/>
            <person name="Sun Y."/>
        </authorList>
    </citation>
    <scope>NUCLEOTIDE SEQUENCE [LARGE SCALE GENOMIC DNA]</scope>
    <source>
        <strain evidence="3">cv. E1</strain>
        <tissue evidence="2">Leaf</tissue>
    </source>
</reference>
<dbReference type="EMBL" id="JAIQCV010000006">
    <property type="protein sequence ID" value="KAH1091490.1"/>
    <property type="molecule type" value="Genomic_DNA"/>
</dbReference>
<gene>
    <name evidence="2" type="ORF">J1N35_018747</name>
</gene>
<dbReference type="AlphaFoldDB" id="A0A9D3VRL8"/>
<keyword evidence="3" id="KW-1185">Reference proteome</keyword>
<comment type="caution">
    <text evidence="2">The sequence shown here is derived from an EMBL/GenBank/DDBJ whole genome shotgun (WGS) entry which is preliminary data.</text>
</comment>
<sequence length="116" mass="13172">MGRDGVGDTKPVETNPINEENMPKASEEKPEKIESVSIETNCEDEEEANLSISPLMDSTVAIPPPSIEPMIEHDYEINRIINEHTRFDNEEGDVPLNLLKRLMYYKVSAQKTTLRN</sequence>
<name>A0A9D3VRL8_9ROSI</name>